<name>A0A7W7WRX2_9ACTN</name>
<evidence type="ECO:0000313" key="2">
    <source>
        <dbReference type="Proteomes" id="UP000578819"/>
    </source>
</evidence>
<evidence type="ECO:0000313" key="1">
    <source>
        <dbReference type="EMBL" id="MBB4961550.1"/>
    </source>
</evidence>
<organism evidence="1 2">
    <name type="scientific">Micromonospora polyrhachis</name>
    <dbReference type="NCBI Taxonomy" id="1282883"/>
    <lineage>
        <taxon>Bacteria</taxon>
        <taxon>Bacillati</taxon>
        <taxon>Actinomycetota</taxon>
        <taxon>Actinomycetes</taxon>
        <taxon>Micromonosporales</taxon>
        <taxon>Micromonosporaceae</taxon>
        <taxon>Micromonospora</taxon>
    </lineage>
</organism>
<keyword evidence="2" id="KW-1185">Reference proteome</keyword>
<gene>
    <name evidence="1" type="ORF">FHR38_005283</name>
</gene>
<dbReference type="Proteomes" id="UP000578819">
    <property type="component" value="Unassembled WGS sequence"/>
</dbReference>
<proteinExistence type="predicted"/>
<reference evidence="1 2" key="1">
    <citation type="submission" date="2020-08" db="EMBL/GenBank/DDBJ databases">
        <title>Sequencing the genomes of 1000 actinobacteria strains.</title>
        <authorList>
            <person name="Klenk H.-P."/>
        </authorList>
    </citation>
    <scope>NUCLEOTIDE SEQUENCE [LARGE SCALE GENOMIC DNA]</scope>
    <source>
        <strain evidence="1 2">DSM 45886</strain>
    </source>
</reference>
<protein>
    <submittedName>
        <fullName evidence="1">Uncharacterized protein</fullName>
    </submittedName>
</protein>
<dbReference type="AlphaFoldDB" id="A0A7W7WRX2"/>
<accession>A0A7W7WRX2</accession>
<dbReference type="RefSeq" id="WP_184537136.1">
    <property type="nucleotide sequence ID" value="NZ_JACHJW010000001.1"/>
</dbReference>
<sequence>MEKNTLFLKAMLQQDWDLFEKLSAEFEQQGKGTPVAIIGTAFHLAVHQRFGHSRSMDDVIRFVADARAFLSEGRDLPTREAEALICATLDMDFPDVEEIIDSLDVGAMAEIEGQLLFKLVSDASPSEEQLDAFLVEAEVLARQ</sequence>
<comment type="caution">
    <text evidence="1">The sequence shown here is derived from an EMBL/GenBank/DDBJ whole genome shotgun (WGS) entry which is preliminary data.</text>
</comment>
<dbReference type="EMBL" id="JACHJW010000001">
    <property type="protein sequence ID" value="MBB4961550.1"/>
    <property type="molecule type" value="Genomic_DNA"/>
</dbReference>